<sequence>MDRHHHKILLLLLIVSILLVIAPRSVFAGELDTLQVTVNHDAKSIESESETPLDTLQKTVLQNTPKKKPVRDWATWHPNPKRALWLALVLPGAGQIYNRKYWKLPLVYGGFVGCVYAMRWNDQMYHDYSQAYLDISDDDPNTQSYNQFLHLGKAITKENMATYQNLFKQRKDRYRRWRDLSFFCLLGVYALSVIDAYVDASLSEFDISNNLSLRVEPAIINNRISRNPFTASAVGLQCSLNF</sequence>
<dbReference type="EMBL" id="CP013195">
    <property type="protein sequence ID" value="ALO48013.1"/>
    <property type="molecule type" value="Genomic_DNA"/>
</dbReference>
<gene>
    <name evidence="3" type="ORF">AS203_01965</name>
</gene>
<dbReference type="RefSeq" id="WP_021584464.1">
    <property type="nucleotide sequence ID" value="NZ_CP013195.1"/>
</dbReference>
<proteinExistence type="predicted"/>
<keyword evidence="1" id="KW-0472">Membrane</keyword>
<dbReference type="eggNOG" id="ENOG5031KKX">
    <property type="taxonomic scope" value="Bacteria"/>
</dbReference>
<dbReference type="STRING" id="76123.AS203_01965"/>
<feature type="transmembrane region" description="Helical" evidence="1">
    <location>
        <begin position="101"/>
        <end position="118"/>
    </location>
</feature>
<name>A0A0S2KI76_9BACT</name>
<organism evidence="3 4">
    <name type="scientific">Hoylesella enoeca</name>
    <dbReference type="NCBI Taxonomy" id="76123"/>
    <lineage>
        <taxon>Bacteria</taxon>
        <taxon>Pseudomonadati</taxon>
        <taxon>Bacteroidota</taxon>
        <taxon>Bacteroidia</taxon>
        <taxon>Bacteroidales</taxon>
        <taxon>Prevotellaceae</taxon>
        <taxon>Hoylesella</taxon>
    </lineage>
</organism>
<dbReference type="InterPro" id="IPR043738">
    <property type="entry name" value="DUF5683"/>
</dbReference>
<dbReference type="KEGG" id="peo:AS203_01965"/>
<evidence type="ECO:0000259" key="2">
    <source>
        <dbReference type="Pfam" id="PF18935"/>
    </source>
</evidence>
<evidence type="ECO:0000313" key="3">
    <source>
        <dbReference type="EMBL" id="ALO48013.1"/>
    </source>
</evidence>
<evidence type="ECO:0000256" key="1">
    <source>
        <dbReference type="SAM" id="Phobius"/>
    </source>
</evidence>
<reference evidence="4" key="1">
    <citation type="submission" date="2015-11" db="EMBL/GenBank/DDBJ databases">
        <authorList>
            <person name="Holder M.E."/>
            <person name="Ajami N.J."/>
            <person name="Petrosino J.F."/>
        </authorList>
    </citation>
    <scope>NUCLEOTIDE SEQUENCE [LARGE SCALE GENOMIC DNA]</scope>
    <source>
        <strain evidence="4">F0113</strain>
    </source>
</reference>
<feature type="transmembrane region" description="Helical" evidence="1">
    <location>
        <begin position="180"/>
        <end position="198"/>
    </location>
</feature>
<dbReference type="Proteomes" id="UP000056252">
    <property type="component" value="Chromosome"/>
</dbReference>
<dbReference type="AlphaFoldDB" id="A0A0S2KI76"/>
<keyword evidence="1" id="KW-0812">Transmembrane</keyword>
<dbReference type="Pfam" id="PF18935">
    <property type="entry name" value="DUF5683"/>
    <property type="match status" value="1"/>
</dbReference>
<keyword evidence="4" id="KW-1185">Reference proteome</keyword>
<keyword evidence="1" id="KW-1133">Transmembrane helix</keyword>
<accession>A0A0S2KI76</accession>
<protein>
    <recommendedName>
        <fullName evidence="2">DUF5683 domain-containing protein</fullName>
    </recommendedName>
</protein>
<feature type="domain" description="DUF5683" evidence="2">
    <location>
        <begin position="77"/>
        <end position="242"/>
    </location>
</feature>
<evidence type="ECO:0000313" key="4">
    <source>
        <dbReference type="Proteomes" id="UP000056252"/>
    </source>
</evidence>